<organism evidence="6 7">
    <name type="scientific">Rhizobium rosettiformans</name>
    <dbReference type="NCBI Taxonomy" id="1368430"/>
    <lineage>
        <taxon>Bacteria</taxon>
        <taxon>Pseudomonadati</taxon>
        <taxon>Pseudomonadota</taxon>
        <taxon>Alphaproteobacteria</taxon>
        <taxon>Hyphomicrobiales</taxon>
        <taxon>Rhizobiaceae</taxon>
        <taxon>Rhizobium/Agrobacterium group</taxon>
        <taxon>Rhizobium</taxon>
    </lineage>
</organism>
<comment type="similarity">
    <text evidence="1">Belongs to the protein kinase superfamily. ADCK protein kinase family.</text>
</comment>
<dbReference type="InterPro" id="IPR004147">
    <property type="entry name" value="ABC1_dom"/>
</dbReference>
<keyword evidence="3" id="KW-0547">Nucleotide-binding</keyword>
<dbReference type="EMBL" id="CP032405">
    <property type="protein sequence ID" value="QRF51876.1"/>
    <property type="molecule type" value="Genomic_DNA"/>
</dbReference>
<protein>
    <submittedName>
        <fullName evidence="6">AarF/ABC1/UbiB kinase family protein</fullName>
    </submittedName>
</protein>
<dbReference type="PANTHER" id="PTHR43851:SF3">
    <property type="entry name" value="COENZYME Q8"/>
    <property type="match status" value="1"/>
</dbReference>
<dbReference type="InterPro" id="IPR011009">
    <property type="entry name" value="Kinase-like_dom_sf"/>
</dbReference>
<reference evidence="6 7" key="1">
    <citation type="submission" date="2018-09" db="EMBL/GenBank/DDBJ databases">
        <title>Rhizobium sp. MAE2-X.</title>
        <authorList>
            <person name="Lee Y."/>
            <person name="Jeon C.O."/>
        </authorList>
    </citation>
    <scope>NUCLEOTIDE SEQUENCE [LARGE SCALE GENOMIC DNA]</scope>
    <source>
        <strain evidence="6 7">MAE2-X</strain>
    </source>
</reference>
<evidence type="ECO:0000256" key="4">
    <source>
        <dbReference type="ARBA" id="ARBA00022840"/>
    </source>
</evidence>
<gene>
    <name evidence="6" type="ORF">D4A92_10725</name>
</gene>
<proteinExistence type="inferred from homology"/>
<dbReference type="PANTHER" id="PTHR43851">
    <property type="match status" value="1"/>
</dbReference>
<evidence type="ECO:0000256" key="1">
    <source>
        <dbReference type="ARBA" id="ARBA00009670"/>
    </source>
</evidence>
<name>A0ABX7EXL5_9HYPH</name>
<evidence type="ECO:0000256" key="2">
    <source>
        <dbReference type="ARBA" id="ARBA00022679"/>
    </source>
</evidence>
<dbReference type="RefSeq" id="WP_203012868.1">
    <property type="nucleotide sequence ID" value="NZ_CP032405.1"/>
</dbReference>
<sequence length="439" mass="48771">MSDRDRYRPVPQGRLSRLAALGQIAGGVASGMVAEGLSRLAKGERPHLRDLLLTPSNALKAAEQLSRMRGAAMKLGQMISLEPGEFLPPELQSIFAQLRSSAHFMPPSQLSASLSSAWGPDWRRHFNQFETTPIAAASIGQVHRGVLSSGRPVAVKVQYPGVLQSIDSDIDNVATFLRLSGLLPAGLDIAPHLAEAKRQLREEADYLREAEEMRRFGRLLADDDRFVVPAPVEELLRPTVLPMDFIEGAPLETLAHAPQTQRDAAMQAISELALRELFVFGHMQTDPNFANYLWRPKDGRVALLDFGAVRPVSPESARDYHLLLQATLGDSVTAVRHALMEMRYLSRAQTERYGRTLDEMTRVVLDHVLKAPEGLVDFSDRGPLVEIRERAVPIFADRALWALPAPDKMFLQRKITGLALLSMKLRVRMPLSAMLRDYA</sequence>
<feature type="domain" description="ABC1 atypical kinase-like" evidence="5">
    <location>
        <begin position="98"/>
        <end position="329"/>
    </location>
</feature>
<evidence type="ECO:0000313" key="6">
    <source>
        <dbReference type="EMBL" id="QRF51876.1"/>
    </source>
</evidence>
<dbReference type="CDD" id="cd13970">
    <property type="entry name" value="ABC1_ADCK3"/>
    <property type="match status" value="1"/>
</dbReference>
<evidence type="ECO:0000313" key="7">
    <source>
        <dbReference type="Proteomes" id="UP000596351"/>
    </source>
</evidence>
<keyword evidence="7" id="KW-1185">Reference proteome</keyword>
<evidence type="ECO:0000256" key="3">
    <source>
        <dbReference type="ARBA" id="ARBA00022741"/>
    </source>
</evidence>
<dbReference type="Proteomes" id="UP000596351">
    <property type="component" value="Chromosome"/>
</dbReference>
<keyword evidence="4" id="KW-0067">ATP-binding</keyword>
<keyword evidence="2" id="KW-0808">Transferase</keyword>
<dbReference type="InterPro" id="IPR051409">
    <property type="entry name" value="Atypical_kinase_ADCK"/>
</dbReference>
<evidence type="ECO:0000259" key="5">
    <source>
        <dbReference type="Pfam" id="PF03109"/>
    </source>
</evidence>
<accession>A0ABX7EXL5</accession>
<dbReference type="InterPro" id="IPR034646">
    <property type="entry name" value="ADCK3_dom"/>
</dbReference>
<keyword evidence="6" id="KW-0418">Kinase</keyword>
<dbReference type="GO" id="GO:0016301">
    <property type="term" value="F:kinase activity"/>
    <property type="evidence" value="ECO:0007669"/>
    <property type="project" value="UniProtKB-KW"/>
</dbReference>
<dbReference type="Pfam" id="PF03109">
    <property type="entry name" value="ABC1"/>
    <property type="match status" value="1"/>
</dbReference>
<dbReference type="SUPFAM" id="SSF56112">
    <property type="entry name" value="Protein kinase-like (PK-like)"/>
    <property type="match status" value="1"/>
</dbReference>